<evidence type="ECO:0000313" key="2">
    <source>
        <dbReference type="Proteomes" id="UP001060215"/>
    </source>
</evidence>
<protein>
    <submittedName>
        <fullName evidence="1">Uncharacterized protein</fullName>
    </submittedName>
</protein>
<comment type="caution">
    <text evidence="1">The sequence shown here is derived from an EMBL/GenBank/DDBJ whole genome shotgun (WGS) entry which is preliminary data.</text>
</comment>
<proteinExistence type="predicted"/>
<dbReference type="Proteomes" id="UP001060215">
    <property type="component" value="Chromosome 12"/>
</dbReference>
<gene>
    <name evidence="1" type="ORF">LOK49_LG11G00131</name>
</gene>
<organism evidence="1 2">
    <name type="scientific">Camellia lanceoleosa</name>
    <dbReference type="NCBI Taxonomy" id="1840588"/>
    <lineage>
        <taxon>Eukaryota</taxon>
        <taxon>Viridiplantae</taxon>
        <taxon>Streptophyta</taxon>
        <taxon>Embryophyta</taxon>
        <taxon>Tracheophyta</taxon>
        <taxon>Spermatophyta</taxon>
        <taxon>Magnoliopsida</taxon>
        <taxon>eudicotyledons</taxon>
        <taxon>Gunneridae</taxon>
        <taxon>Pentapetalae</taxon>
        <taxon>asterids</taxon>
        <taxon>Ericales</taxon>
        <taxon>Theaceae</taxon>
        <taxon>Camellia</taxon>
    </lineage>
</organism>
<dbReference type="EMBL" id="CM045769">
    <property type="protein sequence ID" value="KAI7995930.1"/>
    <property type="molecule type" value="Genomic_DNA"/>
</dbReference>
<name>A0ACC0G4E4_9ERIC</name>
<evidence type="ECO:0000313" key="1">
    <source>
        <dbReference type="EMBL" id="KAI7995930.1"/>
    </source>
</evidence>
<feature type="non-terminal residue" evidence="1">
    <location>
        <position position="83"/>
    </location>
</feature>
<sequence length="83" mass="9188">MHASELMVYSDSQLVVNQVSGVYEAKDDRMAKYQALVRDHIKQFQAIRLFTSSLPARLEENVLGGMDLLCVALLGFLETGVVG</sequence>
<keyword evidence="2" id="KW-1185">Reference proteome</keyword>
<accession>A0ACC0G4E4</accession>
<reference evidence="1 2" key="1">
    <citation type="journal article" date="2022" name="Plant J.">
        <title>Chromosome-level genome of Camellia lanceoleosa provides a valuable resource for understanding genome evolution and self-incompatibility.</title>
        <authorList>
            <person name="Gong W."/>
            <person name="Xiao S."/>
            <person name="Wang L."/>
            <person name="Liao Z."/>
            <person name="Chang Y."/>
            <person name="Mo W."/>
            <person name="Hu G."/>
            <person name="Li W."/>
            <person name="Zhao G."/>
            <person name="Zhu H."/>
            <person name="Hu X."/>
            <person name="Ji K."/>
            <person name="Xiang X."/>
            <person name="Song Q."/>
            <person name="Yuan D."/>
            <person name="Jin S."/>
            <person name="Zhang L."/>
        </authorList>
    </citation>
    <scope>NUCLEOTIDE SEQUENCE [LARGE SCALE GENOMIC DNA]</scope>
    <source>
        <strain evidence="1">SQ_2022a</strain>
    </source>
</reference>